<proteinExistence type="predicted"/>
<accession>A0A964W3G4</accession>
<feature type="region of interest" description="Disordered" evidence="1">
    <location>
        <begin position="16"/>
        <end position="35"/>
    </location>
</feature>
<evidence type="ECO:0000313" key="3">
    <source>
        <dbReference type="Proteomes" id="UP000656077"/>
    </source>
</evidence>
<dbReference type="Proteomes" id="UP000656077">
    <property type="component" value="Unassembled WGS sequence"/>
</dbReference>
<organism evidence="2 3">
    <name type="scientific">Clostridium chromiireducens</name>
    <dbReference type="NCBI Taxonomy" id="225345"/>
    <lineage>
        <taxon>Bacteria</taxon>
        <taxon>Bacillati</taxon>
        <taxon>Bacillota</taxon>
        <taxon>Clostridia</taxon>
        <taxon>Eubacteriales</taxon>
        <taxon>Clostridiaceae</taxon>
        <taxon>Clostridium</taxon>
    </lineage>
</organism>
<name>A0A964W3G4_9CLOT</name>
<evidence type="ECO:0000313" key="2">
    <source>
        <dbReference type="EMBL" id="MVX65244.1"/>
    </source>
</evidence>
<gene>
    <name evidence="2" type="ORF">GKZ28_16250</name>
</gene>
<dbReference type="EMBL" id="WSRQ01000028">
    <property type="protein sequence ID" value="MVX65244.1"/>
    <property type="molecule type" value="Genomic_DNA"/>
</dbReference>
<reference evidence="2" key="1">
    <citation type="submission" date="2019-12" db="EMBL/GenBank/DDBJ databases">
        <title>Microbes associate with the intestines of laboratory mice.</title>
        <authorList>
            <person name="Navarre W."/>
            <person name="Wong E."/>
        </authorList>
    </citation>
    <scope>NUCLEOTIDE SEQUENCE</scope>
    <source>
        <strain evidence="2">NM79_F5</strain>
    </source>
</reference>
<dbReference type="RefSeq" id="WP_160360009.1">
    <property type="nucleotide sequence ID" value="NZ_WSRQ01000028.1"/>
</dbReference>
<sequence>MSSYRTAYENYYKNINNTSKGKKDKNNNKLMGKKADNYLGPRYGDRIKNDEPFSNIIIKRVTRELTGATILLFFFVGLKYVPSDQVRDMHIKCKQLLSHNSNYNEYVEAFNSVQIGNIKGKDLKVGNFTTEDLKIENLKIKAQNFVEYLKNNNDDISQ</sequence>
<evidence type="ECO:0000256" key="1">
    <source>
        <dbReference type="SAM" id="MobiDB-lite"/>
    </source>
</evidence>
<comment type="caution">
    <text evidence="2">The sequence shown here is derived from an EMBL/GenBank/DDBJ whole genome shotgun (WGS) entry which is preliminary data.</text>
</comment>
<protein>
    <submittedName>
        <fullName evidence="2">Uncharacterized protein</fullName>
    </submittedName>
</protein>
<dbReference type="AlphaFoldDB" id="A0A964W3G4"/>